<comment type="caution">
    <text evidence="2">The sequence shown here is derived from an EMBL/GenBank/DDBJ whole genome shotgun (WGS) entry which is preliminary data.</text>
</comment>
<sequence length="105" mass="11458">MAKADKHSMGPGTQGKGDGTGAMTELPEGILPENRVLSNRDKSRHSDERGLDSRHVQTEQYHDHVGARRDFPDQEEEGRDGNTSGLGVPMTRSGDTSSLASRKRD</sequence>
<accession>A0A6L3SUG7</accession>
<dbReference type="OrthoDB" id="8281596at2"/>
<dbReference type="Proteomes" id="UP000474159">
    <property type="component" value="Unassembled WGS sequence"/>
</dbReference>
<proteinExistence type="predicted"/>
<gene>
    <name evidence="2" type="ORF">F6X53_19485</name>
</gene>
<feature type="compositionally biased region" description="Polar residues" evidence="1">
    <location>
        <begin position="93"/>
        <end position="105"/>
    </location>
</feature>
<dbReference type="RefSeq" id="WP_151001858.1">
    <property type="nucleotide sequence ID" value="NZ_BPQY01000030.1"/>
</dbReference>
<name>A0A6L3SUG7_9HYPH</name>
<evidence type="ECO:0000313" key="2">
    <source>
        <dbReference type="EMBL" id="KAB1077276.1"/>
    </source>
</evidence>
<organism evidence="2 3">
    <name type="scientific">Methylobacterium soli</name>
    <dbReference type="NCBI Taxonomy" id="553447"/>
    <lineage>
        <taxon>Bacteria</taxon>
        <taxon>Pseudomonadati</taxon>
        <taxon>Pseudomonadota</taxon>
        <taxon>Alphaproteobacteria</taxon>
        <taxon>Hyphomicrobiales</taxon>
        <taxon>Methylobacteriaceae</taxon>
        <taxon>Methylobacterium</taxon>
    </lineage>
</organism>
<protein>
    <submittedName>
        <fullName evidence="2">Uncharacterized protein</fullName>
    </submittedName>
</protein>
<evidence type="ECO:0000313" key="3">
    <source>
        <dbReference type="Proteomes" id="UP000474159"/>
    </source>
</evidence>
<reference evidence="2 3" key="1">
    <citation type="submission" date="2019-09" db="EMBL/GenBank/DDBJ databases">
        <title>YIM 48816 draft genome.</title>
        <authorList>
            <person name="Jiang L."/>
        </authorList>
    </citation>
    <scope>NUCLEOTIDE SEQUENCE [LARGE SCALE GENOMIC DNA]</scope>
    <source>
        <strain evidence="2 3">YIM 48816</strain>
    </source>
</reference>
<feature type="compositionally biased region" description="Basic and acidic residues" evidence="1">
    <location>
        <begin position="38"/>
        <end position="72"/>
    </location>
</feature>
<feature type="region of interest" description="Disordered" evidence="1">
    <location>
        <begin position="1"/>
        <end position="105"/>
    </location>
</feature>
<evidence type="ECO:0000256" key="1">
    <source>
        <dbReference type="SAM" id="MobiDB-lite"/>
    </source>
</evidence>
<keyword evidence="3" id="KW-1185">Reference proteome</keyword>
<dbReference type="EMBL" id="VZZK01000022">
    <property type="protein sequence ID" value="KAB1077276.1"/>
    <property type="molecule type" value="Genomic_DNA"/>
</dbReference>
<dbReference type="AlphaFoldDB" id="A0A6L3SUG7"/>